<dbReference type="Proteomes" id="UP000193467">
    <property type="component" value="Unassembled WGS sequence"/>
</dbReference>
<feature type="domain" description="RRM" evidence="3">
    <location>
        <begin position="6"/>
        <end position="88"/>
    </location>
</feature>
<evidence type="ECO:0000259" key="3">
    <source>
        <dbReference type="PROSITE" id="PS50102"/>
    </source>
</evidence>
<dbReference type="InterPro" id="IPR012677">
    <property type="entry name" value="Nucleotide-bd_a/b_plait_sf"/>
</dbReference>
<evidence type="ECO:0000256" key="2">
    <source>
        <dbReference type="SAM" id="MobiDB-lite"/>
    </source>
</evidence>
<feature type="compositionally biased region" description="Low complexity" evidence="2">
    <location>
        <begin position="125"/>
        <end position="139"/>
    </location>
</feature>
<dbReference type="GO" id="GO:0003723">
    <property type="term" value="F:RNA binding"/>
    <property type="evidence" value="ECO:0007669"/>
    <property type="project" value="UniProtKB-UniRule"/>
</dbReference>
<dbReference type="SMART" id="SM00360">
    <property type="entry name" value="RRM"/>
    <property type="match status" value="1"/>
</dbReference>
<keyword evidence="1" id="KW-0694">RNA-binding</keyword>
<dbReference type="AlphaFoldDB" id="A0A1Y2ESB2"/>
<proteinExistence type="predicted"/>
<dbReference type="FunCoup" id="A0A1Y2ESB2">
    <property type="interactions" value="60"/>
</dbReference>
<dbReference type="InterPro" id="IPR035979">
    <property type="entry name" value="RBD_domain_sf"/>
</dbReference>
<evidence type="ECO:0000313" key="5">
    <source>
        <dbReference type="Proteomes" id="UP000193467"/>
    </source>
</evidence>
<organism evidence="4 5">
    <name type="scientific">Leucosporidium creatinivorum</name>
    <dbReference type="NCBI Taxonomy" id="106004"/>
    <lineage>
        <taxon>Eukaryota</taxon>
        <taxon>Fungi</taxon>
        <taxon>Dikarya</taxon>
        <taxon>Basidiomycota</taxon>
        <taxon>Pucciniomycotina</taxon>
        <taxon>Microbotryomycetes</taxon>
        <taxon>Leucosporidiales</taxon>
        <taxon>Leucosporidium</taxon>
    </lineage>
</organism>
<dbReference type="Pfam" id="PF00076">
    <property type="entry name" value="RRM_1"/>
    <property type="match status" value="1"/>
</dbReference>
<sequence>MAEAAKTVYVGGFDLSTRADTLHTAFSPFGDIVDIQLPPDPSHQSKHRGFAFITYSSNEAALDAIDNMHRNILPNQTGRPLKVNMDTKSKARGALKLGGSNKAIWTDEAWLKEHGTDAVGGGGAPAENAEAAEPVAMEA</sequence>
<dbReference type="STRING" id="106004.A0A1Y2ESB2"/>
<name>A0A1Y2ESB2_9BASI</name>
<gene>
    <name evidence="4" type="ORF">BCR35DRAFT_306823</name>
</gene>
<feature type="region of interest" description="Disordered" evidence="2">
    <location>
        <begin position="117"/>
        <end position="139"/>
    </location>
</feature>
<keyword evidence="5" id="KW-1185">Reference proteome</keyword>
<dbReference type="PROSITE" id="PS50102">
    <property type="entry name" value="RRM"/>
    <property type="match status" value="1"/>
</dbReference>
<protein>
    <recommendedName>
        <fullName evidence="3">RRM domain-containing protein</fullName>
    </recommendedName>
</protein>
<accession>A0A1Y2ESB2</accession>
<dbReference type="SUPFAM" id="SSF54928">
    <property type="entry name" value="RNA-binding domain, RBD"/>
    <property type="match status" value="1"/>
</dbReference>
<comment type="caution">
    <text evidence="4">The sequence shown here is derived from an EMBL/GenBank/DDBJ whole genome shotgun (WGS) entry which is preliminary data.</text>
</comment>
<dbReference type="EMBL" id="MCGR01000043">
    <property type="protein sequence ID" value="ORY74046.1"/>
    <property type="molecule type" value="Genomic_DNA"/>
</dbReference>
<dbReference type="OrthoDB" id="407442at2759"/>
<dbReference type="InterPro" id="IPR000504">
    <property type="entry name" value="RRM_dom"/>
</dbReference>
<dbReference type="PANTHER" id="PTHR48037">
    <property type="entry name" value="ATPASE E1"/>
    <property type="match status" value="1"/>
</dbReference>
<dbReference type="Gene3D" id="3.30.70.330">
    <property type="match status" value="1"/>
</dbReference>
<evidence type="ECO:0000256" key="1">
    <source>
        <dbReference type="PROSITE-ProRule" id="PRU00176"/>
    </source>
</evidence>
<reference evidence="4 5" key="1">
    <citation type="submission" date="2016-07" db="EMBL/GenBank/DDBJ databases">
        <title>Pervasive Adenine N6-methylation of Active Genes in Fungi.</title>
        <authorList>
            <consortium name="DOE Joint Genome Institute"/>
            <person name="Mondo S.J."/>
            <person name="Dannebaum R.O."/>
            <person name="Kuo R.C."/>
            <person name="Labutti K."/>
            <person name="Haridas S."/>
            <person name="Kuo A."/>
            <person name="Salamov A."/>
            <person name="Ahrendt S.R."/>
            <person name="Lipzen A."/>
            <person name="Sullivan W."/>
            <person name="Andreopoulos W.B."/>
            <person name="Clum A."/>
            <person name="Lindquist E."/>
            <person name="Daum C."/>
            <person name="Ramamoorthy G.K."/>
            <person name="Gryganskyi A."/>
            <person name="Culley D."/>
            <person name="Magnuson J.K."/>
            <person name="James T.Y."/>
            <person name="O'Malley M.A."/>
            <person name="Stajich J.E."/>
            <person name="Spatafora J.W."/>
            <person name="Visel A."/>
            <person name="Grigoriev I.V."/>
        </authorList>
    </citation>
    <scope>NUCLEOTIDE SEQUENCE [LARGE SCALE GENOMIC DNA]</scope>
    <source>
        <strain evidence="4 5">62-1032</strain>
    </source>
</reference>
<evidence type="ECO:0000313" key="4">
    <source>
        <dbReference type="EMBL" id="ORY74046.1"/>
    </source>
</evidence>
<dbReference type="PANTHER" id="PTHR48037:SF1">
    <property type="entry name" value="RRM DOMAIN-CONTAINING PROTEIN"/>
    <property type="match status" value="1"/>
</dbReference>
<dbReference type="InParanoid" id="A0A1Y2ESB2"/>